<dbReference type="InterPro" id="IPR026259">
    <property type="entry name" value="MauG/Cytc_peroxidase"/>
</dbReference>
<evidence type="ECO:0000256" key="10">
    <source>
        <dbReference type="SAM" id="SignalP"/>
    </source>
</evidence>
<comment type="subcellular location">
    <subcellularLocation>
        <location evidence="1">Periplasm</location>
    </subcellularLocation>
</comment>
<keyword evidence="6" id="KW-0560">Oxidoreductase</keyword>
<feature type="signal peptide" evidence="10">
    <location>
        <begin position="1"/>
        <end position="19"/>
    </location>
</feature>
<feature type="binding site" description="axial binding residue" evidence="9">
    <location>
        <position position="90"/>
    </location>
    <ligand>
        <name>heme c</name>
        <dbReference type="ChEBI" id="CHEBI:61717"/>
        <label>1</label>
    </ligand>
    <ligandPart>
        <name>Fe</name>
        <dbReference type="ChEBI" id="CHEBI:18248"/>
    </ligandPart>
</feature>
<dbReference type="SUPFAM" id="SSF46626">
    <property type="entry name" value="Cytochrome c"/>
    <property type="match status" value="2"/>
</dbReference>
<comment type="PTM">
    <text evidence="8">Binds 2 heme groups per subunit.</text>
</comment>
<evidence type="ECO:0000256" key="1">
    <source>
        <dbReference type="ARBA" id="ARBA00004418"/>
    </source>
</evidence>
<dbReference type="InterPro" id="IPR051395">
    <property type="entry name" value="Cytochrome_c_Peroxidase/MauG"/>
</dbReference>
<evidence type="ECO:0000256" key="2">
    <source>
        <dbReference type="ARBA" id="ARBA00022617"/>
    </source>
</evidence>
<dbReference type="PROSITE" id="PS51007">
    <property type="entry name" value="CYTC"/>
    <property type="match status" value="2"/>
</dbReference>
<keyword evidence="2 8" id="KW-0349">Heme</keyword>
<dbReference type="GO" id="GO:0020037">
    <property type="term" value="F:heme binding"/>
    <property type="evidence" value="ECO:0007669"/>
    <property type="project" value="InterPro"/>
</dbReference>
<dbReference type="PROSITE" id="PS51257">
    <property type="entry name" value="PROKAR_LIPOPROTEIN"/>
    <property type="match status" value="1"/>
</dbReference>
<dbReference type="Proteomes" id="UP000005744">
    <property type="component" value="Unassembled WGS sequence"/>
</dbReference>
<dbReference type="RefSeq" id="WP_002683455.1">
    <property type="nucleotide sequence ID" value="NZ_JH600070.1"/>
</dbReference>
<feature type="binding site" description="covalent" evidence="8">
    <location>
        <position position="240"/>
    </location>
    <ligand>
        <name>heme c</name>
        <dbReference type="ChEBI" id="CHEBI:61717"/>
        <label>2</label>
    </ligand>
</feature>
<dbReference type="OrthoDB" id="9805202at2"/>
<proteinExistence type="predicted"/>
<name>I3CCX6_9GAMM</name>
<keyword evidence="7 9" id="KW-0408">Iron</keyword>
<keyword evidence="13" id="KW-1185">Reference proteome</keyword>
<feature type="binding site" description="covalent" evidence="8">
    <location>
        <position position="243"/>
    </location>
    <ligand>
        <name>heme c</name>
        <dbReference type="ChEBI" id="CHEBI:61717"/>
        <label>2</label>
    </ligand>
</feature>
<dbReference type="PIRSF" id="PIRSF000294">
    <property type="entry name" value="Cytochrome-c_peroxidase"/>
    <property type="match status" value="1"/>
</dbReference>
<dbReference type="STRING" id="395493.BegalDRAFT_0551"/>
<evidence type="ECO:0000313" key="12">
    <source>
        <dbReference type="EMBL" id="EIJ41469.1"/>
    </source>
</evidence>
<protein>
    <submittedName>
        <fullName evidence="12">Di-heme enzyme, MXAN_0977 family</fullName>
    </submittedName>
</protein>
<dbReference type="InterPro" id="IPR009056">
    <property type="entry name" value="Cyt_c-like_dom"/>
</dbReference>
<dbReference type="Pfam" id="PF03150">
    <property type="entry name" value="CCP_MauG"/>
    <property type="match status" value="1"/>
</dbReference>
<dbReference type="NCBIfam" id="TIGR04039">
    <property type="entry name" value="MXAN_0977_Heme2"/>
    <property type="match status" value="1"/>
</dbReference>
<dbReference type="Gene3D" id="1.10.760.10">
    <property type="entry name" value="Cytochrome c-like domain"/>
    <property type="match status" value="2"/>
</dbReference>
<gene>
    <name evidence="12" type="ORF">BegalDRAFT_0551</name>
</gene>
<dbReference type="EMBL" id="JH600070">
    <property type="protein sequence ID" value="EIJ41469.1"/>
    <property type="molecule type" value="Genomic_DNA"/>
</dbReference>
<evidence type="ECO:0000256" key="3">
    <source>
        <dbReference type="ARBA" id="ARBA00022723"/>
    </source>
</evidence>
<keyword evidence="3 9" id="KW-0479">Metal-binding</keyword>
<feature type="binding site" description="covalent" evidence="8">
    <location>
        <position position="86"/>
    </location>
    <ligand>
        <name>heme c</name>
        <dbReference type="ChEBI" id="CHEBI:61717"/>
        <label>1</label>
    </ligand>
</feature>
<dbReference type="InterPro" id="IPR036909">
    <property type="entry name" value="Cyt_c-like_dom_sf"/>
</dbReference>
<evidence type="ECO:0000256" key="6">
    <source>
        <dbReference type="ARBA" id="ARBA00023002"/>
    </source>
</evidence>
<dbReference type="InterPro" id="IPR023929">
    <property type="entry name" value="MbnH-like"/>
</dbReference>
<evidence type="ECO:0000256" key="9">
    <source>
        <dbReference type="PIRSR" id="PIRSR000294-2"/>
    </source>
</evidence>
<evidence type="ECO:0000259" key="11">
    <source>
        <dbReference type="PROSITE" id="PS51007"/>
    </source>
</evidence>
<evidence type="ECO:0000256" key="7">
    <source>
        <dbReference type="ARBA" id="ARBA00023004"/>
    </source>
</evidence>
<feature type="chain" id="PRO_5003669442" evidence="10">
    <location>
        <begin position="20"/>
        <end position="400"/>
    </location>
</feature>
<sequence>MLKRITLLLWILLTLTACGGGGGGDTVNSEAETPSTTPVVSFTWQLPTGFPTPKVPADNPMSDAKVDLGRYLFYDRRLSINETISCASCHEQNKAFTDGKKTNVGAMGEAHPRNSMSLTNVVYNSAFNWANPLLTTLHQQALVPMFAEFPVELGWSDKEAEILARFAQEPIYKSKFVAAFPTEANPFTTGNVAKALASFVSILISGNSPYDKQIYQNQTTALSDSAKRGMELFFSERLECFHCHGGFNFTQSTNHEQSVFTELEFHNNGLYNIGGTGAYPENGRGLWEITFKPEDMGRFRAPTLRNIELTAPYMHDGSIANLSEVIDHYARGGRKIESGEYAGDGALNPYRSDLLVGFVLSASEKEDLINYLKSLTDWTFICDERFSDPFGNVPRNSQCP</sequence>
<keyword evidence="5" id="KW-0574">Periplasm</keyword>
<dbReference type="GO" id="GO:0004130">
    <property type="term" value="F:cytochrome-c peroxidase activity"/>
    <property type="evidence" value="ECO:0007669"/>
    <property type="project" value="TreeGrafter"/>
</dbReference>
<dbReference type="GO" id="GO:0009055">
    <property type="term" value="F:electron transfer activity"/>
    <property type="evidence" value="ECO:0007669"/>
    <property type="project" value="InterPro"/>
</dbReference>
<dbReference type="HOGENOM" id="CLU_034652_3_1_6"/>
<evidence type="ECO:0000256" key="5">
    <source>
        <dbReference type="ARBA" id="ARBA00022764"/>
    </source>
</evidence>
<dbReference type="PANTHER" id="PTHR30600">
    <property type="entry name" value="CYTOCHROME C PEROXIDASE-RELATED"/>
    <property type="match status" value="1"/>
</dbReference>
<dbReference type="InterPro" id="IPR004852">
    <property type="entry name" value="Di-haem_cyt_c_peroxidsae"/>
</dbReference>
<keyword evidence="4 10" id="KW-0732">Signal</keyword>
<dbReference type="GO" id="GO:0042597">
    <property type="term" value="C:periplasmic space"/>
    <property type="evidence" value="ECO:0007669"/>
    <property type="project" value="UniProtKB-SubCell"/>
</dbReference>
<dbReference type="eggNOG" id="COG1858">
    <property type="taxonomic scope" value="Bacteria"/>
</dbReference>
<reference evidence="12 13" key="1">
    <citation type="submission" date="2011-11" db="EMBL/GenBank/DDBJ databases">
        <title>Improved High-Quality Draft sequence of Beggiatoa alba B18lD.</title>
        <authorList>
            <consortium name="US DOE Joint Genome Institute"/>
            <person name="Lucas S."/>
            <person name="Han J."/>
            <person name="Lapidus A."/>
            <person name="Cheng J.-F."/>
            <person name="Goodwin L."/>
            <person name="Pitluck S."/>
            <person name="Peters L."/>
            <person name="Mikhailova N."/>
            <person name="Held B."/>
            <person name="Detter J.C."/>
            <person name="Han C."/>
            <person name="Tapia R."/>
            <person name="Land M."/>
            <person name="Hauser L."/>
            <person name="Kyrpides N."/>
            <person name="Ivanova N."/>
            <person name="Pagani I."/>
            <person name="Samuel K."/>
            <person name="Teske A."/>
            <person name="Mueller J."/>
            <person name="Woyke T."/>
        </authorList>
    </citation>
    <scope>NUCLEOTIDE SEQUENCE [LARGE SCALE GENOMIC DNA]</scope>
    <source>
        <strain evidence="12 13">B18LD</strain>
    </source>
</reference>
<organism evidence="12 13">
    <name type="scientific">Beggiatoa alba B18LD</name>
    <dbReference type="NCBI Taxonomy" id="395493"/>
    <lineage>
        <taxon>Bacteria</taxon>
        <taxon>Pseudomonadati</taxon>
        <taxon>Pseudomonadota</taxon>
        <taxon>Gammaproteobacteria</taxon>
        <taxon>Thiotrichales</taxon>
        <taxon>Thiotrichaceae</taxon>
        <taxon>Beggiatoa</taxon>
    </lineage>
</organism>
<dbReference type="PANTHER" id="PTHR30600:SF14">
    <property type="entry name" value="CYTOCHROME C PEROXIDASE"/>
    <property type="match status" value="1"/>
</dbReference>
<evidence type="ECO:0000256" key="4">
    <source>
        <dbReference type="ARBA" id="ARBA00022729"/>
    </source>
</evidence>
<feature type="binding site" description="covalent" evidence="8">
    <location>
        <position position="89"/>
    </location>
    <ligand>
        <name>heme c</name>
        <dbReference type="ChEBI" id="CHEBI:61717"/>
        <label>1</label>
    </ligand>
</feature>
<feature type="binding site" description="axial binding residue" evidence="9">
    <location>
        <position position="244"/>
    </location>
    <ligand>
        <name>heme c</name>
        <dbReference type="ChEBI" id="CHEBI:61717"/>
        <label>2</label>
    </ligand>
    <ligandPart>
        <name>Fe</name>
        <dbReference type="ChEBI" id="CHEBI:18248"/>
    </ligandPart>
</feature>
<feature type="domain" description="Cytochrome c" evidence="11">
    <location>
        <begin position="64"/>
        <end position="208"/>
    </location>
</feature>
<accession>I3CCX6</accession>
<evidence type="ECO:0000256" key="8">
    <source>
        <dbReference type="PIRSR" id="PIRSR000294-1"/>
    </source>
</evidence>
<comment type="cofactor">
    <cofactor evidence="8">
        <name>heme</name>
        <dbReference type="ChEBI" id="CHEBI:30413"/>
    </cofactor>
    <text evidence="8">Binds 2 heme groups.</text>
</comment>
<dbReference type="GO" id="GO:0046872">
    <property type="term" value="F:metal ion binding"/>
    <property type="evidence" value="ECO:0007669"/>
    <property type="project" value="UniProtKB-KW"/>
</dbReference>
<dbReference type="AlphaFoldDB" id="I3CCX6"/>
<feature type="domain" description="Cytochrome c" evidence="11">
    <location>
        <begin position="224"/>
        <end position="376"/>
    </location>
</feature>
<evidence type="ECO:0000313" key="13">
    <source>
        <dbReference type="Proteomes" id="UP000005744"/>
    </source>
</evidence>